<dbReference type="Pfam" id="PF01326">
    <property type="entry name" value="PPDK_N"/>
    <property type="match status" value="1"/>
</dbReference>
<dbReference type="SUPFAM" id="SSF52009">
    <property type="entry name" value="Phosphohistidine domain"/>
    <property type="match status" value="1"/>
</dbReference>
<sequence>MKVIDKGSVQDLGGKAYHLTKMTEAGLPVPSFKILSFSFWEQLSFPKTNDMAKLSQVMQEQLKACFEQKNWDLLDTFAKDKCYSVRSSATVEDGRQHSFAGQFETCLDVRQQDLKEAVKACLLSLYDLSVLHYFEQQQIDLTQARMLVIVQDMVPSQLSGIYFTANPKGIISEHLLVFGEGRGDGIVEDKVPTTTITYLPSEDRMEREAGSRGPEVDRATVLDLYNLAQKAIGAFGPYLDMEFALVNQTIYLLQVRPITTLPQGPLIILDNSNIVESYPGLNSPLTISFVKEAYRSIFTSLAKRLVGKDKHLLASFEPIFQDMVAPMNSRLYYQLQNWYQLLHLLPFSKRLIPIWQEMLGIQDLEIPVSAPKVSWFSHMKISWRIVAAFWQSPKAMAELNKEFQAIEVFFEEHYHSTASLADLKRLYQTLHEAILTNWDLTLINDLYAFVYLGLLKKRLAKEELQAEIAGIEAIESMKPALALSDLQQALRQRADWQEELDRLMTLTAKDLEERLQAPQTDLQNKIAAFINCYGDRAPEELKLETQTFRSHPHSFLLLLQQKQPTISPLKPEIGRQKPLGFVARFLKKRAFLGIAHRESSRLNRTRIYGMVRTIVRTAGQRLVESKRLDNVEDVFFLPMEVIFQDKEQTDLRPLIEAARHKEQQDCQLTLPRRLLFLGQIREKYPSQQMADRQKTTSHSLQGIGCSKGEVEGRVLLVDDIKNLGDVSGKILVTKMTVPGWVYALMQAKGVIAEQGSLLSHTAIISRELGIPAVVNVPHVTSDLQNGEVIWMNGDSGQIIRKEKAHD</sequence>
<dbReference type="Pfam" id="PF00391">
    <property type="entry name" value="PEP-utilizers"/>
    <property type="match status" value="1"/>
</dbReference>
<dbReference type="InterPro" id="IPR036637">
    <property type="entry name" value="Phosphohistidine_dom_sf"/>
</dbReference>
<organism evidence="3 4">
    <name type="scientific">Streptococcus ferus</name>
    <dbReference type="NCBI Taxonomy" id="1345"/>
    <lineage>
        <taxon>Bacteria</taxon>
        <taxon>Bacillati</taxon>
        <taxon>Bacillota</taxon>
        <taxon>Bacilli</taxon>
        <taxon>Lactobacillales</taxon>
        <taxon>Streptococcaceae</taxon>
        <taxon>Streptococcus</taxon>
    </lineage>
</organism>
<dbReference type="InterPro" id="IPR051549">
    <property type="entry name" value="PEP_Utilizing_Enz"/>
</dbReference>
<protein>
    <submittedName>
        <fullName evidence="3">Phosphoenolpyruvate synthase</fullName>
        <ecNumber evidence="3">2.7.9.2</ecNumber>
    </submittedName>
</protein>
<dbReference type="InterPro" id="IPR008279">
    <property type="entry name" value="PEP-util_enz_mobile_dom"/>
</dbReference>
<dbReference type="EMBL" id="LS483343">
    <property type="protein sequence ID" value="SQF40804.1"/>
    <property type="molecule type" value="Genomic_DNA"/>
</dbReference>
<dbReference type="Gene3D" id="3.30.1490.20">
    <property type="entry name" value="ATP-grasp fold, A domain"/>
    <property type="match status" value="1"/>
</dbReference>
<proteinExistence type="predicted"/>
<dbReference type="GO" id="GO:0005524">
    <property type="term" value="F:ATP binding"/>
    <property type="evidence" value="ECO:0007669"/>
    <property type="project" value="InterPro"/>
</dbReference>
<name>A0A2X3VHN9_9STRE</name>
<accession>A0A2X3VHN9</accession>
<feature type="domain" description="PEP-utilising enzyme mobile" evidence="1">
    <location>
        <begin position="728"/>
        <end position="796"/>
    </location>
</feature>
<evidence type="ECO:0000259" key="2">
    <source>
        <dbReference type="Pfam" id="PF01326"/>
    </source>
</evidence>
<dbReference type="KEGG" id="sfer:NCTC12278_01383"/>
<dbReference type="OrthoDB" id="9765468at2"/>
<dbReference type="PANTHER" id="PTHR43615">
    <property type="entry name" value="PHOSPHOENOLPYRUVATE SYNTHASE-RELATED"/>
    <property type="match status" value="1"/>
</dbReference>
<dbReference type="Gene3D" id="3.30.470.20">
    <property type="entry name" value="ATP-grasp fold, B domain"/>
    <property type="match status" value="1"/>
</dbReference>
<evidence type="ECO:0000313" key="4">
    <source>
        <dbReference type="Proteomes" id="UP000249495"/>
    </source>
</evidence>
<dbReference type="Gene3D" id="3.50.30.10">
    <property type="entry name" value="Phosphohistidine domain"/>
    <property type="match status" value="1"/>
</dbReference>
<dbReference type="EC" id="2.7.9.2" evidence="3"/>
<dbReference type="AlphaFoldDB" id="A0A2X3VHN9"/>
<dbReference type="SUPFAM" id="SSF56059">
    <property type="entry name" value="Glutathione synthetase ATP-binding domain-like"/>
    <property type="match status" value="1"/>
</dbReference>
<dbReference type="GO" id="GO:0008986">
    <property type="term" value="F:pyruvate, water dikinase activity"/>
    <property type="evidence" value="ECO:0007669"/>
    <property type="project" value="UniProtKB-EC"/>
</dbReference>
<evidence type="ECO:0000259" key="1">
    <source>
        <dbReference type="Pfam" id="PF00391"/>
    </source>
</evidence>
<dbReference type="RefSeq" id="WP_018030230.1">
    <property type="nucleotide sequence ID" value="NZ_LS483343.1"/>
</dbReference>
<dbReference type="InterPro" id="IPR002192">
    <property type="entry name" value="PPDK_AMP/ATP-bd"/>
</dbReference>
<dbReference type="NCBIfam" id="NF004882">
    <property type="entry name" value="PRK06241.2-3"/>
    <property type="match status" value="1"/>
</dbReference>
<evidence type="ECO:0000313" key="3">
    <source>
        <dbReference type="EMBL" id="SQF40804.1"/>
    </source>
</evidence>
<dbReference type="STRING" id="1123303.GCA_000372425_00900"/>
<reference evidence="3 4" key="1">
    <citation type="submission" date="2018-06" db="EMBL/GenBank/DDBJ databases">
        <authorList>
            <consortium name="Pathogen Informatics"/>
            <person name="Doyle S."/>
        </authorList>
    </citation>
    <scope>NUCLEOTIDE SEQUENCE [LARGE SCALE GENOMIC DNA]</scope>
    <source>
        <strain evidence="3 4">NCTC12278</strain>
    </source>
</reference>
<keyword evidence="3" id="KW-0670">Pyruvate</keyword>
<keyword evidence="4" id="KW-1185">Reference proteome</keyword>
<feature type="domain" description="Pyruvate phosphate dikinase AMP/ATP-binding" evidence="2">
    <location>
        <begin position="55"/>
        <end position="263"/>
    </location>
</feature>
<dbReference type="InterPro" id="IPR013815">
    <property type="entry name" value="ATP_grasp_subdomain_1"/>
</dbReference>
<gene>
    <name evidence="3" type="primary">ppsA</name>
    <name evidence="3" type="ORF">NCTC12278_01383</name>
</gene>
<dbReference type="PANTHER" id="PTHR43615:SF1">
    <property type="entry name" value="PPDK_N DOMAIN-CONTAINING PROTEIN"/>
    <property type="match status" value="1"/>
</dbReference>
<keyword evidence="3" id="KW-0808">Transferase</keyword>
<dbReference type="Proteomes" id="UP000249495">
    <property type="component" value="Chromosome 1"/>
</dbReference>